<name>A0A1F7GWM2_9BACT</name>
<proteinExistence type="predicted"/>
<comment type="caution">
    <text evidence="2">The sequence shown here is derived from an EMBL/GenBank/DDBJ whole genome shotgun (WGS) entry which is preliminary data.</text>
</comment>
<dbReference type="InterPro" id="IPR052194">
    <property type="entry name" value="MESH1"/>
</dbReference>
<sequence>MGTPKETWKYFEFERQLWQDFLRAIKDDHGSLNQNDYNRLLYAFNIAKTAHRGKMRATGEPYIEHPVRVALILSSECGITNSRIIAAALAHDVVEDAFLNDGEDYDSSCDRAFEILSSQIGEEAAGWVIVLTKPRIDEVEIIDEEARLAAYMEGLVSDSEEVLLIKMADRLHNDRTLYGRAFDKQQEQLAESGMYLNFFRENQYRAQLYPVAYGLLVDLLIDQYQANQEEFKTSA</sequence>
<dbReference type="GO" id="GO:0008893">
    <property type="term" value="F:guanosine-3',5'-bis(diphosphate) 3'-diphosphatase activity"/>
    <property type="evidence" value="ECO:0007669"/>
    <property type="project" value="TreeGrafter"/>
</dbReference>
<protein>
    <recommendedName>
        <fullName evidence="1">HD/PDEase domain-containing protein</fullName>
    </recommendedName>
</protein>
<dbReference type="Pfam" id="PF13328">
    <property type="entry name" value="HD_4"/>
    <property type="match status" value="1"/>
</dbReference>
<dbReference type="SMART" id="SM00471">
    <property type="entry name" value="HDc"/>
    <property type="match status" value="1"/>
</dbReference>
<dbReference type="SUPFAM" id="SSF109604">
    <property type="entry name" value="HD-domain/PDEase-like"/>
    <property type="match status" value="1"/>
</dbReference>
<dbReference type="PANTHER" id="PTHR46246:SF1">
    <property type="entry name" value="GUANOSINE-3',5'-BIS(DIPHOSPHATE) 3'-PYROPHOSPHOHYDROLASE MESH1"/>
    <property type="match status" value="1"/>
</dbReference>
<dbReference type="Gene3D" id="1.10.3210.10">
    <property type="entry name" value="Hypothetical protein af1432"/>
    <property type="match status" value="1"/>
</dbReference>
<feature type="domain" description="HD/PDEase" evidence="1">
    <location>
        <begin position="58"/>
        <end position="183"/>
    </location>
</feature>
<gene>
    <name evidence="2" type="ORF">A3C24_03385</name>
</gene>
<evidence type="ECO:0000313" key="3">
    <source>
        <dbReference type="Proteomes" id="UP000177159"/>
    </source>
</evidence>
<organism evidence="2 3">
    <name type="scientific">Candidatus Roizmanbacteria bacterium RIFCSPHIGHO2_02_FULL_37_24</name>
    <dbReference type="NCBI Taxonomy" id="1802037"/>
    <lineage>
        <taxon>Bacteria</taxon>
        <taxon>Candidatus Roizmaniibacteriota</taxon>
    </lineage>
</organism>
<accession>A0A1F7GWM2</accession>
<dbReference type="PANTHER" id="PTHR46246">
    <property type="entry name" value="GUANOSINE-3',5'-BIS(DIPHOSPHATE) 3'-PYROPHOSPHOHYDROLASE MESH1"/>
    <property type="match status" value="1"/>
</dbReference>
<reference evidence="2 3" key="1">
    <citation type="journal article" date="2016" name="Nat. Commun.">
        <title>Thousands of microbial genomes shed light on interconnected biogeochemical processes in an aquifer system.</title>
        <authorList>
            <person name="Anantharaman K."/>
            <person name="Brown C.T."/>
            <person name="Hug L.A."/>
            <person name="Sharon I."/>
            <person name="Castelle C.J."/>
            <person name="Probst A.J."/>
            <person name="Thomas B.C."/>
            <person name="Singh A."/>
            <person name="Wilkins M.J."/>
            <person name="Karaoz U."/>
            <person name="Brodie E.L."/>
            <person name="Williams K.H."/>
            <person name="Hubbard S.S."/>
            <person name="Banfield J.F."/>
        </authorList>
    </citation>
    <scope>NUCLEOTIDE SEQUENCE [LARGE SCALE GENOMIC DNA]</scope>
</reference>
<evidence type="ECO:0000259" key="1">
    <source>
        <dbReference type="SMART" id="SM00471"/>
    </source>
</evidence>
<dbReference type="AlphaFoldDB" id="A0A1F7GWM2"/>
<dbReference type="CDD" id="cd00077">
    <property type="entry name" value="HDc"/>
    <property type="match status" value="1"/>
</dbReference>
<evidence type="ECO:0000313" key="2">
    <source>
        <dbReference type="EMBL" id="OGK22882.1"/>
    </source>
</evidence>
<dbReference type="EMBL" id="MFZM01000030">
    <property type="protein sequence ID" value="OGK22882.1"/>
    <property type="molecule type" value="Genomic_DNA"/>
</dbReference>
<dbReference type="InterPro" id="IPR003607">
    <property type="entry name" value="HD/PDEase_dom"/>
</dbReference>
<dbReference type="Proteomes" id="UP000177159">
    <property type="component" value="Unassembled WGS sequence"/>
</dbReference>